<protein>
    <submittedName>
        <fullName evidence="2">HDOD domain-containing protein</fullName>
    </submittedName>
</protein>
<feature type="domain" description="HDOD" evidence="1">
    <location>
        <begin position="12"/>
        <end position="209"/>
    </location>
</feature>
<evidence type="ECO:0000313" key="2">
    <source>
        <dbReference type="EMBL" id="APW64476.1"/>
    </source>
</evidence>
<proteinExistence type="predicted"/>
<evidence type="ECO:0000313" key="3">
    <source>
        <dbReference type="Proteomes" id="UP000186074"/>
    </source>
</evidence>
<dbReference type="OrthoDB" id="9803649at2"/>
<dbReference type="KEGG" id="alp:LPB137_00805"/>
<reference evidence="2 3" key="1">
    <citation type="submission" date="2017-01" db="EMBL/GenBank/DDBJ databases">
        <title>Genome sequencing of Arcobacter sp. LPB0137.</title>
        <authorList>
            <person name="Lee G.-W."/>
            <person name="Yi H."/>
        </authorList>
    </citation>
    <scope>NUCLEOTIDE SEQUENCE [LARGE SCALE GENOMIC DNA]</scope>
    <source>
        <strain evidence="2 3">LPB0137</strain>
    </source>
</reference>
<dbReference type="PANTHER" id="PTHR33525">
    <property type="match status" value="1"/>
</dbReference>
<dbReference type="STRING" id="1850254.LPB137_00805"/>
<dbReference type="InterPro" id="IPR013976">
    <property type="entry name" value="HDOD"/>
</dbReference>
<name>A0A1P8KJ01_9BACT</name>
<dbReference type="EMBL" id="CP019070">
    <property type="protein sequence ID" value="APW64476.1"/>
    <property type="molecule type" value="Genomic_DNA"/>
</dbReference>
<dbReference type="PANTHER" id="PTHR33525:SF3">
    <property type="entry name" value="RIBONUCLEASE Y"/>
    <property type="match status" value="1"/>
</dbReference>
<keyword evidence="3" id="KW-1185">Reference proteome</keyword>
<sequence length="273" mass="31026">MKKNLIEKIDNLPPLPSTILELDDFKKVENSSPEKLIKIIEKDPLMVTTILRVANSSMFGFRSKVDTLSRAIHLLGMNFTISIAMGSVIQETLKSNLCAYAVSTEDFIYSSALASKIVNNWISSIDFDLKDELLLPAFLQETGKFVISEVIQEKKQTEDFLKMLDEKNDITFCEKEFTGFTCARITANIFKNWSLGHNLVFSIGFVGDLENCPKEFIKKVQILEIVKILADIRNPLNDKAIELAMKKVVEYDFDLEHFLNSLDAIKEEIENNS</sequence>
<dbReference type="Pfam" id="PF08668">
    <property type="entry name" value="HDOD"/>
    <property type="match status" value="1"/>
</dbReference>
<dbReference type="Gene3D" id="1.10.3210.10">
    <property type="entry name" value="Hypothetical protein af1432"/>
    <property type="match status" value="1"/>
</dbReference>
<accession>A0A1P8KJ01</accession>
<dbReference type="PROSITE" id="PS51833">
    <property type="entry name" value="HDOD"/>
    <property type="match status" value="1"/>
</dbReference>
<gene>
    <name evidence="2" type="ORF">LPB137_00805</name>
</gene>
<evidence type="ECO:0000259" key="1">
    <source>
        <dbReference type="PROSITE" id="PS51833"/>
    </source>
</evidence>
<dbReference type="SUPFAM" id="SSF109604">
    <property type="entry name" value="HD-domain/PDEase-like"/>
    <property type="match status" value="1"/>
</dbReference>
<organism evidence="2 3">
    <name type="scientific">Poseidonibacter parvus</name>
    <dbReference type="NCBI Taxonomy" id="1850254"/>
    <lineage>
        <taxon>Bacteria</taxon>
        <taxon>Pseudomonadati</taxon>
        <taxon>Campylobacterota</taxon>
        <taxon>Epsilonproteobacteria</taxon>
        <taxon>Campylobacterales</taxon>
        <taxon>Arcobacteraceae</taxon>
        <taxon>Poseidonibacter</taxon>
    </lineage>
</organism>
<dbReference type="AlphaFoldDB" id="A0A1P8KJ01"/>
<dbReference type="InterPro" id="IPR052340">
    <property type="entry name" value="RNase_Y/CdgJ"/>
</dbReference>
<dbReference type="Proteomes" id="UP000186074">
    <property type="component" value="Chromosome"/>
</dbReference>
<dbReference type="RefSeq" id="WP_076083086.1">
    <property type="nucleotide sequence ID" value="NZ_CP019070.1"/>
</dbReference>